<evidence type="ECO:0000313" key="3">
    <source>
        <dbReference type="EMBL" id="CAK9319195.1"/>
    </source>
</evidence>
<reference evidence="3 4" key="1">
    <citation type="submission" date="2024-03" db="EMBL/GenBank/DDBJ databases">
        <authorList>
            <person name="Gkanogiannis A."/>
            <person name="Becerra Lopez-Lavalle L."/>
        </authorList>
    </citation>
    <scope>NUCLEOTIDE SEQUENCE [LARGE SCALE GENOMIC DNA]</scope>
</reference>
<gene>
    <name evidence="3" type="ORF">CITCOLO1_LOCUS11189</name>
</gene>
<proteinExistence type="predicted"/>
<feature type="transmembrane region" description="Helical" evidence="2">
    <location>
        <begin position="130"/>
        <end position="151"/>
    </location>
</feature>
<dbReference type="PANTHER" id="PTHR35165">
    <property type="entry name" value="OS08G0113900 PROTEIN"/>
    <property type="match status" value="1"/>
</dbReference>
<dbReference type="InterPro" id="IPR032238">
    <property type="entry name" value="ATP-synth_Z"/>
</dbReference>
<evidence type="ECO:0008006" key="5">
    <source>
        <dbReference type="Google" id="ProtNLM"/>
    </source>
</evidence>
<dbReference type="Pfam" id="PF16594">
    <property type="entry name" value="ATP-synt_Z"/>
    <property type="match status" value="2"/>
</dbReference>
<feature type="region of interest" description="Disordered" evidence="1">
    <location>
        <begin position="1"/>
        <end position="35"/>
    </location>
</feature>
<protein>
    <recommendedName>
        <fullName evidence="5">Transmembrane protein</fullName>
    </recommendedName>
</protein>
<sequence length="210" mass="23816">MDQTWRFAKGGDEEAGFATESGMKEEEERDEKRNGNMKSCKTATWVVSMVVACLLGGLVFGWWEFQFHPTNRQLWMLAELTGVSSNGSFVSFSSSYSLLHSREMQVGTEIEGVMKGEGEQKKQKNRKLKVVWVCVVLVLVSVSGAFLMGWWAVRFHRTQKQQWMVPFGLVLMIAPIFVLISVFISSFCTSMDRTSSLVSSLDHDRPPEIR</sequence>
<feature type="transmembrane region" description="Helical" evidence="2">
    <location>
        <begin position="42"/>
        <end position="63"/>
    </location>
</feature>
<dbReference type="Proteomes" id="UP001642487">
    <property type="component" value="Chromosome 3"/>
</dbReference>
<name>A0ABP0YHR2_9ROSI</name>
<evidence type="ECO:0000256" key="1">
    <source>
        <dbReference type="SAM" id="MobiDB-lite"/>
    </source>
</evidence>
<evidence type="ECO:0000313" key="4">
    <source>
        <dbReference type="Proteomes" id="UP001642487"/>
    </source>
</evidence>
<keyword evidence="4" id="KW-1185">Reference proteome</keyword>
<keyword evidence="2" id="KW-0472">Membrane</keyword>
<feature type="transmembrane region" description="Helical" evidence="2">
    <location>
        <begin position="75"/>
        <end position="99"/>
    </location>
</feature>
<dbReference type="PANTHER" id="PTHR35165:SF1">
    <property type="entry name" value="OS04G0577375 PROTEIN"/>
    <property type="match status" value="1"/>
</dbReference>
<organism evidence="3 4">
    <name type="scientific">Citrullus colocynthis</name>
    <name type="common">colocynth</name>
    <dbReference type="NCBI Taxonomy" id="252529"/>
    <lineage>
        <taxon>Eukaryota</taxon>
        <taxon>Viridiplantae</taxon>
        <taxon>Streptophyta</taxon>
        <taxon>Embryophyta</taxon>
        <taxon>Tracheophyta</taxon>
        <taxon>Spermatophyta</taxon>
        <taxon>Magnoliopsida</taxon>
        <taxon>eudicotyledons</taxon>
        <taxon>Gunneridae</taxon>
        <taxon>Pentapetalae</taxon>
        <taxon>rosids</taxon>
        <taxon>fabids</taxon>
        <taxon>Cucurbitales</taxon>
        <taxon>Cucurbitaceae</taxon>
        <taxon>Benincaseae</taxon>
        <taxon>Citrullus</taxon>
    </lineage>
</organism>
<evidence type="ECO:0000256" key="2">
    <source>
        <dbReference type="SAM" id="Phobius"/>
    </source>
</evidence>
<keyword evidence="2" id="KW-1133">Transmembrane helix</keyword>
<feature type="transmembrane region" description="Helical" evidence="2">
    <location>
        <begin position="163"/>
        <end position="184"/>
    </location>
</feature>
<feature type="compositionally biased region" description="Basic and acidic residues" evidence="1">
    <location>
        <begin position="22"/>
        <end position="34"/>
    </location>
</feature>
<keyword evidence="2" id="KW-0812">Transmembrane</keyword>
<dbReference type="EMBL" id="OZ021737">
    <property type="protein sequence ID" value="CAK9319195.1"/>
    <property type="molecule type" value="Genomic_DNA"/>
</dbReference>
<accession>A0ABP0YHR2</accession>